<evidence type="ECO:0000256" key="3">
    <source>
        <dbReference type="ARBA" id="ARBA00012953"/>
    </source>
</evidence>
<dbReference type="GO" id="GO:0050545">
    <property type="term" value="F:sulfopyruvate decarboxylase activity"/>
    <property type="evidence" value="ECO:0007669"/>
    <property type="project" value="TreeGrafter"/>
</dbReference>
<comment type="cofactor">
    <cofactor evidence="1">
        <name>Mg(2+)</name>
        <dbReference type="ChEBI" id="CHEBI:18420"/>
    </cofactor>
</comment>
<keyword evidence="6" id="KW-0460">Magnesium</keyword>
<comment type="catalytic activity">
    <reaction evidence="7">
        <text>(2R)-O-phospho-3-sulfolactate + H2O = (2R)-3-sulfolactate + phosphate</text>
        <dbReference type="Rhea" id="RHEA:23416"/>
        <dbReference type="ChEBI" id="CHEBI:15377"/>
        <dbReference type="ChEBI" id="CHEBI:15597"/>
        <dbReference type="ChEBI" id="CHEBI:43474"/>
        <dbReference type="ChEBI" id="CHEBI:58738"/>
        <dbReference type="EC" id="3.1.3.71"/>
    </reaction>
</comment>
<dbReference type="RefSeq" id="WP_230758328.1">
    <property type="nucleotide sequence ID" value="NZ_JAINWA010000003.1"/>
</dbReference>
<dbReference type="InterPro" id="IPR036702">
    <property type="entry name" value="ComB-like_sf"/>
</dbReference>
<dbReference type="Pfam" id="PF04029">
    <property type="entry name" value="2-ph_phosp"/>
    <property type="match status" value="1"/>
</dbReference>
<evidence type="ECO:0000256" key="1">
    <source>
        <dbReference type="ARBA" id="ARBA00001946"/>
    </source>
</evidence>
<evidence type="ECO:0000313" key="8">
    <source>
        <dbReference type="EMBL" id="MCD1656029.1"/>
    </source>
</evidence>
<keyword evidence="5" id="KW-0378">Hydrolase</keyword>
<evidence type="ECO:0000256" key="5">
    <source>
        <dbReference type="ARBA" id="ARBA00022801"/>
    </source>
</evidence>
<proteinExistence type="inferred from homology"/>
<dbReference type="InterPro" id="IPR005238">
    <property type="entry name" value="ComB-like"/>
</dbReference>
<dbReference type="EC" id="3.1.3.71" evidence="3"/>
<evidence type="ECO:0000256" key="7">
    <source>
        <dbReference type="ARBA" id="ARBA00033711"/>
    </source>
</evidence>
<dbReference type="SUPFAM" id="SSF142823">
    <property type="entry name" value="ComB-like"/>
    <property type="match status" value="1"/>
</dbReference>
<keyword evidence="9" id="KW-1185">Reference proteome</keyword>
<gene>
    <name evidence="8" type="ORF">K7J14_15120</name>
</gene>
<dbReference type="Gene3D" id="3.90.1560.10">
    <property type="entry name" value="ComB-like"/>
    <property type="match status" value="1"/>
</dbReference>
<comment type="similarity">
    <text evidence="2">Belongs to the ComB family.</text>
</comment>
<organism evidence="8 9">
    <name type="scientific">Teretinema zuelzerae</name>
    <dbReference type="NCBI Taxonomy" id="156"/>
    <lineage>
        <taxon>Bacteria</taxon>
        <taxon>Pseudomonadati</taxon>
        <taxon>Spirochaetota</taxon>
        <taxon>Spirochaetia</taxon>
        <taxon>Spirochaetales</taxon>
        <taxon>Treponemataceae</taxon>
        <taxon>Teretinema</taxon>
    </lineage>
</organism>
<dbReference type="AlphaFoldDB" id="A0AAE3EMJ9"/>
<dbReference type="PANTHER" id="PTHR37311:SF1">
    <property type="entry name" value="2-PHOSPHOSULFOLACTATE PHOSPHATASE-RELATED"/>
    <property type="match status" value="1"/>
</dbReference>
<name>A0AAE3EMJ9_9SPIR</name>
<evidence type="ECO:0000256" key="4">
    <source>
        <dbReference type="ARBA" id="ARBA00021948"/>
    </source>
</evidence>
<reference evidence="8" key="1">
    <citation type="submission" date="2021-08" db="EMBL/GenBank/DDBJ databases">
        <title>Comparative analyses of Brucepasteria parasyntrophica and Teretinema zuelzerae.</title>
        <authorList>
            <person name="Song Y."/>
            <person name="Brune A."/>
        </authorList>
    </citation>
    <scope>NUCLEOTIDE SEQUENCE</scope>
    <source>
        <strain evidence="8">DSM 1903</strain>
    </source>
</reference>
<evidence type="ECO:0000256" key="2">
    <source>
        <dbReference type="ARBA" id="ARBA00009997"/>
    </source>
</evidence>
<protein>
    <recommendedName>
        <fullName evidence="4">Probable 2-phosphosulfolactate phosphatase</fullName>
        <ecNumber evidence="3">3.1.3.71</ecNumber>
    </recommendedName>
</protein>
<dbReference type="GO" id="GO:0000287">
    <property type="term" value="F:magnesium ion binding"/>
    <property type="evidence" value="ECO:0007669"/>
    <property type="project" value="InterPro"/>
</dbReference>
<evidence type="ECO:0000256" key="6">
    <source>
        <dbReference type="ARBA" id="ARBA00022842"/>
    </source>
</evidence>
<dbReference type="PANTHER" id="PTHR37311">
    <property type="entry name" value="2-PHOSPHOSULFOLACTATE PHOSPHATASE-RELATED"/>
    <property type="match status" value="1"/>
</dbReference>
<accession>A0AAE3EMJ9</accession>
<evidence type="ECO:0000313" key="9">
    <source>
        <dbReference type="Proteomes" id="UP001198163"/>
    </source>
</evidence>
<sequence length="228" mass="26020">MNIVVNIYDPETDVNNINGFTIVVDVFRAFTVSYFIMANNPQKYIAVDNIELAFLLNHQDSKSLLIGERKGVKIDGFDYGNSPTEIVNKDFTNKTIIHTTTAGTKGLMRQPKHNTVIVGSFVNANAITKYIHKNKIEVVNIYCTAEKGNLYGEEDYYFAEYLKKKIEKEEVDYIEIKKKLRIGSGKGFKENGFAPYSDFEYCMDLDKFDSIIVRKSVESNCVILEKMV</sequence>
<dbReference type="EMBL" id="JAINWA010000003">
    <property type="protein sequence ID" value="MCD1656029.1"/>
    <property type="molecule type" value="Genomic_DNA"/>
</dbReference>
<dbReference type="Proteomes" id="UP001198163">
    <property type="component" value="Unassembled WGS sequence"/>
</dbReference>
<dbReference type="GO" id="GO:0050532">
    <property type="term" value="F:2-phosphosulfolactate phosphatase activity"/>
    <property type="evidence" value="ECO:0007669"/>
    <property type="project" value="UniProtKB-EC"/>
</dbReference>
<comment type="caution">
    <text evidence="8">The sequence shown here is derived from an EMBL/GenBank/DDBJ whole genome shotgun (WGS) entry which is preliminary data.</text>
</comment>